<sequence length="96" mass="10646">MPKTTLGKWSVGLNVFFLTVVIFSIVLVKMLKILDFDNHWWDVTVAIIFSASIIALITGIIARSKKGDDSTAVFVSIILGSCVVLFIFLHSLFIND</sequence>
<evidence type="ECO:0000256" key="1">
    <source>
        <dbReference type="SAM" id="Phobius"/>
    </source>
</evidence>
<gene>
    <name evidence="2" type="ORF">A2846_00105</name>
</gene>
<feature type="transmembrane region" description="Helical" evidence="1">
    <location>
        <begin position="73"/>
        <end position="94"/>
    </location>
</feature>
<dbReference type="Proteomes" id="UP000176339">
    <property type="component" value="Unassembled WGS sequence"/>
</dbReference>
<dbReference type="EMBL" id="MFEN01000036">
    <property type="protein sequence ID" value="OGE83795.1"/>
    <property type="molecule type" value="Genomic_DNA"/>
</dbReference>
<organism evidence="2 3">
    <name type="scientific">Candidatus Doudnabacteria bacterium RIFCSPHIGHO2_01_FULL_49_9</name>
    <dbReference type="NCBI Taxonomy" id="1817827"/>
    <lineage>
        <taxon>Bacteria</taxon>
        <taxon>Candidatus Doudnaibacteriota</taxon>
    </lineage>
</organism>
<comment type="caution">
    <text evidence="2">The sequence shown here is derived from an EMBL/GenBank/DDBJ whole genome shotgun (WGS) entry which is preliminary data.</text>
</comment>
<protein>
    <submittedName>
        <fullName evidence="2">Uncharacterized protein</fullName>
    </submittedName>
</protein>
<name>A0A1F5P1V9_9BACT</name>
<evidence type="ECO:0000313" key="3">
    <source>
        <dbReference type="Proteomes" id="UP000176339"/>
    </source>
</evidence>
<proteinExistence type="predicted"/>
<feature type="transmembrane region" description="Helical" evidence="1">
    <location>
        <begin position="40"/>
        <end position="61"/>
    </location>
</feature>
<keyword evidence="1" id="KW-0472">Membrane</keyword>
<dbReference type="AlphaFoldDB" id="A0A1F5P1V9"/>
<reference evidence="2 3" key="1">
    <citation type="journal article" date="2016" name="Nat. Commun.">
        <title>Thousands of microbial genomes shed light on interconnected biogeochemical processes in an aquifer system.</title>
        <authorList>
            <person name="Anantharaman K."/>
            <person name="Brown C.T."/>
            <person name="Hug L.A."/>
            <person name="Sharon I."/>
            <person name="Castelle C.J."/>
            <person name="Probst A.J."/>
            <person name="Thomas B.C."/>
            <person name="Singh A."/>
            <person name="Wilkins M.J."/>
            <person name="Karaoz U."/>
            <person name="Brodie E.L."/>
            <person name="Williams K.H."/>
            <person name="Hubbard S.S."/>
            <person name="Banfield J.F."/>
        </authorList>
    </citation>
    <scope>NUCLEOTIDE SEQUENCE [LARGE SCALE GENOMIC DNA]</scope>
</reference>
<feature type="transmembrane region" description="Helical" evidence="1">
    <location>
        <begin position="12"/>
        <end position="34"/>
    </location>
</feature>
<keyword evidence="1" id="KW-1133">Transmembrane helix</keyword>
<keyword evidence="1" id="KW-0812">Transmembrane</keyword>
<accession>A0A1F5P1V9</accession>
<evidence type="ECO:0000313" key="2">
    <source>
        <dbReference type="EMBL" id="OGE83795.1"/>
    </source>
</evidence>